<dbReference type="InterPro" id="IPR002850">
    <property type="entry name" value="PIN_toxin-like"/>
</dbReference>
<evidence type="ECO:0000259" key="1">
    <source>
        <dbReference type="Pfam" id="PF13470"/>
    </source>
</evidence>
<dbReference type="CDD" id="cd09854">
    <property type="entry name" value="PIN_VapC-like"/>
    <property type="match status" value="1"/>
</dbReference>
<dbReference type="OrthoDB" id="271187at2"/>
<proteinExistence type="predicted"/>
<dbReference type="InterPro" id="IPR002716">
    <property type="entry name" value="PIN_dom"/>
</dbReference>
<accession>A0A2Z6E0R2</accession>
<dbReference type="EMBL" id="AP018559">
    <property type="protein sequence ID" value="BBD78367.1"/>
    <property type="molecule type" value="Genomic_DNA"/>
</dbReference>
<gene>
    <name evidence="2" type="ORF">HPTL_P022</name>
</gene>
<dbReference type="RefSeq" id="WP_119336206.1">
    <property type="nucleotide sequence ID" value="NZ_AP018559.1"/>
</dbReference>
<protein>
    <submittedName>
        <fullName evidence="2">Toxin-antitoxin system toxin component PIN family</fullName>
    </submittedName>
</protein>
<dbReference type="InterPro" id="IPR029060">
    <property type="entry name" value="PIN-like_dom_sf"/>
</dbReference>
<dbReference type="SUPFAM" id="SSF88723">
    <property type="entry name" value="PIN domain-like"/>
    <property type="match status" value="1"/>
</dbReference>
<dbReference type="PANTHER" id="PTHR34610:SF3">
    <property type="entry name" value="SSL7007 PROTEIN"/>
    <property type="match status" value="1"/>
</dbReference>
<name>A0A2Z6E0R2_HYDTE</name>
<evidence type="ECO:0000313" key="3">
    <source>
        <dbReference type="Proteomes" id="UP000262004"/>
    </source>
</evidence>
<dbReference type="Pfam" id="PF13470">
    <property type="entry name" value="PIN_3"/>
    <property type="match status" value="1"/>
</dbReference>
<dbReference type="KEGG" id="htl:HPTL_P022"/>
<keyword evidence="2" id="KW-0614">Plasmid</keyword>
<dbReference type="Gene3D" id="3.40.50.1010">
    <property type="entry name" value="5'-nuclease"/>
    <property type="match status" value="1"/>
</dbReference>
<reference evidence="2 3" key="1">
    <citation type="submission" date="2018-04" db="EMBL/GenBank/DDBJ databases">
        <title>Complete genome sequence of Hydrogenophilus thermoluteolus TH-1.</title>
        <authorList>
            <person name="Arai H."/>
        </authorList>
    </citation>
    <scope>NUCLEOTIDE SEQUENCE [LARGE SCALE GENOMIC DNA]</scope>
    <source>
        <strain evidence="2 3">TH-1</strain>
        <plasmid evidence="3">pth1 dna</plasmid>
    </source>
</reference>
<keyword evidence="3" id="KW-1185">Reference proteome</keyword>
<dbReference type="Proteomes" id="UP000262004">
    <property type="component" value="Plasmid pTH1"/>
</dbReference>
<evidence type="ECO:0000313" key="2">
    <source>
        <dbReference type="EMBL" id="BBD78367.1"/>
    </source>
</evidence>
<dbReference type="PANTHER" id="PTHR34610">
    <property type="entry name" value="SSL7007 PROTEIN"/>
    <property type="match status" value="1"/>
</dbReference>
<feature type="domain" description="PIN" evidence="1">
    <location>
        <begin position="2"/>
        <end position="115"/>
    </location>
</feature>
<dbReference type="AlphaFoldDB" id="A0A2Z6E0R2"/>
<organism evidence="2 3">
    <name type="scientific">Hydrogenophilus thermoluteolus</name>
    <name type="common">Pseudomonas hydrogenothermophila</name>
    <dbReference type="NCBI Taxonomy" id="297"/>
    <lineage>
        <taxon>Bacteria</taxon>
        <taxon>Pseudomonadati</taxon>
        <taxon>Pseudomonadota</taxon>
        <taxon>Hydrogenophilia</taxon>
        <taxon>Hydrogenophilales</taxon>
        <taxon>Hydrogenophilaceae</taxon>
        <taxon>Hydrogenophilus</taxon>
    </lineage>
</organism>
<sequence>MRYLLDTNVLVAAFRSRNGASNAIVRRALTGDLALVVHHKLVYEYRAVLSRPEILAQTGLSWDEVELVLAHLVASAHEVEVRYLWRPNLEDEADNFIMEIAVAAWPCTIVTHNVRDFVRAELRFPHIALCTPGQLLRALTH</sequence>
<geneLocation type="plasmid" evidence="3">
    <name>pth1 dna</name>
</geneLocation>